<protein>
    <submittedName>
        <fullName evidence="2">Pilus assembly protein PilX</fullName>
    </submittedName>
</protein>
<feature type="domain" description="PilX/PilW C-terminal" evidence="1">
    <location>
        <begin position="86"/>
        <end position="177"/>
    </location>
</feature>
<reference evidence="2 3" key="1">
    <citation type="journal article" date="2018" name="Aquat. Microb. Ecol.">
        <title>Gammaproteobacterial methanotrophs dominate.</title>
        <authorList>
            <person name="Rissanen A.J."/>
            <person name="Saarenheimo J."/>
            <person name="Tiirola M."/>
            <person name="Peura S."/>
            <person name="Aalto S.L."/>
            <person name="Karvinen A."/>
            <person name="Nykanen H."/>
        </authorList>
    </citation>
    <scope>NUCLEOTIDE SEQUENCE [LARGE SCALE GENOMIC DNA]</scope>
    <source>
        <strain evidence="2">AMbin10</strain>
    </source>
</reference>
<evidence type="ECO:0000259" key="1">
    <source>
        <dbReference type="Pfam" id="PF13681"/>
    </source>
</evidence>
<sequence length="180" mass="18911">MQYGFILIASLFMLLLMSILTISMSGSFGLQELIAGNQNEKVRAIESAQSALGYAEWWLNQTTAGATNATVGVSCTSITTTTTPIVCTNALSNPTATATWVAGHGIVSYTPPNMTTSTTGGSGTFYAVPMYYIQYLTGGSSNPNYNSGNGFCNMYQITAMGYGGDASSIAVVQSTYQMAC</sequence>
<dbReference type="Proteomes" id="UP000249396">
    <property type="component" value="Unassembled WGS sequence"/>
</dbReference>
<evidence type="ECO:0000313" key="3">
    <source>
        <dbReference type="Proteomes" id="UP000249396"/>
    </source>
</evidence>
<proteinExistence type="predicted"/>
<dbReference type="EMBL" id="QJPH01000095">
    <property type="protein sequence ID" value="PZN86084.1"/>
    <property type="molecule type" value="Genomic_DNA"/>
</dbReference>
<name>A0A2W4TNT7_9GAMM</name>
<comment type="caution">
    <text evidence="2">The sequence shown here is derived from an EMBL/GenBank/DDBJ whole genome shotgun (WGS) entry which is preliminary data.</text>
</comment>
<gene>
    <name evidence="2" type="ORF">DM484_01085</name>
</gene>
<dbReference type="AlphaFoldDB" id="A0A2W4TNT7"/>
<dbReference type="Pfam" id="PF13681">
    <property type="entry name" value="PilX"/>
    <property type="match status" value="1"/>
</dbReference>
<evidence type="ECO:0000313" key="2">
    <source>
        <dbReference type="EMBL" id="PZN86084.1"/>
    </source>
</evidence>
<dbReference type="InterPro" id="IPR025205">
    <property type="entry name" value="PilX/PilW_C"/>
</dbReference>
<accession>A0A2W4TNT7</accession>
<organism evidence="2 3">
    <name type="scientific">Candidatus Methylumidiphilus alinenensis</name>
    <dbReference type="NCBI Taxonomy" id="2202197"/>
    <lineage>
        <taxon>Bacteria</taxon>
        <taxon>Pseudomonadati</taxon>
        <taxon>Pseudomonadota</taxon>
        <taxon>Gammaproteobacteria</taxon>
        <taxon>Methylococcales</taxon>
        <taxon>Candidatus Methylumidiphilus</taxon>
    </lineage>
</organism>